<evidence type="ECO:0000256" key="2">
    <source>
        <dbReference type="ARBA" id="ARBA00023295"/>
    </source>
</evidence>
<dbReference type="InterPro" id="IPR013320">
    <property type="entry name" value="ConA-like_dom_sf"/>
</dbReference>
<proteinExistence type="predicted"/>
<feature type="compositionally biased region" description="Low complexity" evidence="3">
    <location>
        <begin position="112"/>
        <end position="124"/>
    </location>
</feature>
<evidence type="ECO:0000313" key="6">
    <source>
        <dbReference type="Proteomes" id="UP000823749"/>
    </source>
</evidence>
<keyword evidence="1" id="KW-0378">Hydrolase</keyword>
<dbReference type="InterPro" id="IPR044791">
    <property type="entry name" value="Beta-glucanase/XTH"/>
</dbReference>
<dbReference type="EMBL" id="JACTNZ010000002">
    <property type="protein sequence ID" value="KAG5560843.1"/>
    <property type="molecule type" value="Genomic_DNA"/>
</dbReference>
<dbReference type="SUPFAM" id="SSF49899">
    <property type="entry name" value="Concanavalin A-like lectins/glucanases"/>
    <property type="match status" value="1"/>
</dbReference>
<gene>
    <name evidence="5" type="ORF">RHGRI_004004</name>
</gene>
<dbReference type="Gene3D" id="2.60.120.200">
    <property type="match status" value="1"/>
</dbReference>
<feature type="domain" description="GH16" evidence="4">
    <location>
        <begin position="1"/>
        <end position="99"/>
    </location>
</feature>
<evidence type="ECO:0000256" key="1">
    <source>
        <dbReference type="ARBA" id="ARBA00022801"/>
    </source>
</evidence>
<accession>A0AAV6L705</accession>
<comment type="caution">
    <text evidence="5">The sequence shown here is derived from an EMBL/GenBank/DDBJ whole genome shotgun (WGS) entry which is preliminary data.</text>
</comment>
<evidence type="ECO:0000259" key="4">
    <source>
        <dbReference type="PROSITE" id="PS51762"/>
    </source>
</evidence>
<evidence type="ECO:0000313" key="5">
    <source>
        <dbReference type="EMBL" id="KAG5560843.1"/>
    </source>
</evidence>
<dbReference type="Proteomes" id="UP000823749">
    <property type="component" value="Chromosome 2"/>
</dbReference>
<dbReference type="GO" id="GO:0004553">
    <property type="term" value="F:hydrolase activity, hydrolyzing O-glycosyl compounds"/>
    <property type="evidence" value="ECO:0007669"/>
    <property type="project" value="InterPro"/>
</dbReference>
<dbReference type="PANTHER" id="PTHR31062">
    <property type="entry name" value="XYLOGLUCAN ENDOTRANSGLUCOSYLASE/HYDROLASE PROTEIN 8-RELATED"/>
    <property type="match status" value="1"/>
</dbReference>
<feature type="region of interest" description="Disordered" evidence="3">
    <location>
        <begin position="112"/>
        <end position="132"/>
    </location>
</feature>
<reference evidence="5" key="1">
    <citation type="submission" date="2020-08" db="EMBL/GenBank/DDBJ databases">
        <title>Plant Genome Project.</title>
        <authorList>
            <person name="Zhang R.-G."/>
        </authorList>
    </citation>
    <scope>NUCLEOTIDE SEQUENCE</scope>
    <source>
        <strain evidence="5">WSP0</strain>
        <tissue evidence="5">Leaf</tissue>
    </source>
</reference>
<evidence type="ECO:0000256" key="3">
    <source>
        <dbReference type="SAM" id="MobiDB-lite"/>
    </source>
</evidence>
<protein>
    <recommendedName>
        <fullName evidence="4">GH16 domain-containing protein</fullName>
    </recommendedName>
</protein>
<keyword evidence="2" id="KW-0326">Glycosidase</keyword>
<name>A0AAV6L705_9ERIC</name>
<dbReference type="AlphaFoldDB" id="A0AAV6L705"/>
<dbReference type="PROSITE" id="PS51762">
    <property type="entry name" value="GH16_2"/>
    <property type="match status" value="1"/>
</dbReference>
<keyword evidence="6" id="KW-1185">Reference proteome</keyword>
<sequence length="132" mass="15281">MDSNIYIYGAGNKEQRFRLWFDPTLDFHTYTVTPSSRTVSFYVDGIPIRQFNNLESRGVPYPKDQQMQIQCSLWEASDWATRGGHIKIDWSLAPFTASYRNFNVRASTWSRSSSCSNQPSSHKSWLTETLGR</sequence>
<dbReference type="Pfam" id="PF00722">
    <property type="entry name" value="Glyco_hydro_16"/>
    <property type="match status" value="1"/>
</dbReference>
<organism evidence="5 6">
    <name type="scientific">Rhododendron griersonianum</name>
    <dbReference type="NCBI Taxonomy" id="479676"/>
    <lineage>
        <taxon>Eukaryota</taxon>
        <taxon>Viridiplantae</taxon>
        <taxon>Streptophyta</taxon>
        <taxon>Embryophyta</taxon>
        <taxon>Tracheophyta</taxon>
        <taxon>Spermatophyta</taxon>
        <taxon>Magnoliopsida</taxon>
        <taxon>eudicotyledons</taxon>
        <taxon>Gunneridae</taxon>
        <taxon>Pentapetalae</taxon>
        <taxon>asterids</taxon>
        <taxon>Ericales</taxon>
        <taxon>Ericaceae</taxon>
        <taxon>Ericoideae</taxon>
        <taxon>Rhodoreae</taxon>
        <taxon>Rhododendron</taxon>
    </lineage>
</organism>
<dbReference type="GO" id="GO:0005975">
    <property type="term" value="P:carbohydrate metabolic process"/>
    <property type="evidence" value="ECO:0007669"/>
    <property type="project" value="InterPro"/>
</dbReference>
<dbReference type="InterPro" id="IPR000757">
    <property type="entry name" value="Beta-glucanase-like"/>
</dbReference>